<evidence type="ECO:0000256" key="6">
    <source>
        <dbReference type="ARBA" id="ARBA00022792"/>
    </source>
</evidence>
<comment type="similarity">
    <text evidence="2 11">Belongs to the mitochondrial carrier (TC 2.A.29) family.</text>
</comment>
<feature type="repeat" description="Solcar" evidence="10">
    <location>
        <begin position="210"/>
        <end position="291"/>
    </location>
</feature>
<comment type="caution">
    <text evidence="13">The sequence shown here is derived from an EMBL/GenBank/DDBJ whole genome shotgun (WGS) entry which is preliminary data.</text>
</comment>
<evidence type="ECO:0000256" key="3">
    <source>
        <dbReference type="ARBA" id="ARBA00022448"/>
    </source>
</evidence>
<evidence type="ECO:0000256" key="8">
    <source>
        <dbReference type="ARBA" id="ARBA00023128"/>
    </source>
</evidence>
<dbReference type="eggNOG" id="KOG0758">
    <property type="taxonomic scope" value="Eukaryota"/>
</dbReference>
<dbReference type="InterPro" id="IPR023395">
    <property type="entry name" value="MCP_dom_sf"/>
</dbReference>
<gene>
    <name evidence="13" type="ORF">A1O7_08384</name>
</gene>
<keyword evidence="7 12" id="KW-1133">Transmembrane helix</keyword>
<dbReference type="Pfam" id="PF00153">
    <property type="entry name" value="Mito_carr"/>
    <property type="match status" value="3"/>
</dbReference>
<feature type="repeat" description="Solcar" evidence="10">
    <location>
        <begin position="110"/>
        <end position="198"/>
    </location>
</feature>
<dbReference type="SUPFAM" id="SSF103506">
    <property type="entry name" value="Mitochondrial carrier"/>
    <property type="match status" value="1"/>
</dbReference>
<feature type="transmembrane region" description="Helical" evidence="12">
    <location>
        <begin position="65"/>
        <end position="88"/>
    </location>
</feature>
<dbReference type="GeneID" id="19182952"/>
<evidence type="ECO:0000256" key="1">
    <source>
        <dbReference type="ARBA" id="ARBA00004448"/>
    </source>
</evidence>
<evidence type="ECO:0000256" key="7">
    <source>
        <dbReference type="ARBA" id="ARBA00022989"/>
    </source>
</evidence>
<dbReference type="OrthoDB" id="409586at2759"/>
<dbReference type="AlphaFoldDB" id="W9VIG0"/>
<evidence type="ECO:0000256" key="5">
    <source>
        <dbReference type="ARBA" id="ARBA00022737"/>
    </source>
</evidence>
<evidence type="ECO:0000256" key="12">
    <source>
        <dbReference type="SAM" id="Phobius"/>
    </source>
</evidence>
<evidence type="ECO:0000256" key="9">
    <source>
        <dbReference type="ARBA" id="ARBA00023136"/>
    </source>
</evidence>
<dbReference type="InterPro" id="IPR002067">
    <property type="entry name" value="MCP"/>
</dbReference>
<dbReference type="GO" id="GO:0005743">
    <property type="term" value="C:mitochondrial inner membrane"/>
    <property type="evidence" value="ECO:0007669"/>
    <property type="project" value="UniProtKB-SubCell"/>
</dbReference>
<proteinExistence type="inferred from homology"/>
<dbReference type="RefSeq" id="XP_007760567.1">
    <property type="nucleotide sequence ID" value="XM_007762377.1"/>
</dbReference>
<dbReference type="InterPro" id="IPR050567">
    <property type="entry name" value="Mitochondrial_Carrier"/>
</dbReference>
<dbReference type="VEuPathDB" id="FungiDB:A1O7_08384"/>
<evidence type="ECO:0000313" key="13">
    <source>
        <dbReference type="EMBL" id="EXJ55457.1"/>
    </source>
</evidence>
<keyword evidence="9 10" id="KW-0472">Membrane</keyword>
<evidence type="ECO:0000256" key="10">
    <source>
        <dbReference type="PROSITE-ProRule" id="PRU00282"/>
    </source>
</evidence>
<dbReference type="PRINTS" id="PR00926">
    <property type="entry name" value="MITOCARRIER"/>
</dbReference>
<dbReference type="Proteomes" id="UP000019473">
    <property type="component" value="Unassembled WGS sequence"/>
</dbReference>
<evidence type="ECO:0000256" key="4">
    <source>
        <dbReference type="ARBA" id="ARBA00022692"/>
    </source>
</evidence>
<keyword evidence="5" id="KW-0677">Repeat</keyword>
<dbReference type="HOGENOM" id="CLU_015166_16_2_1"/>
<feature type="repeat" description="Solcar" evidence="10">
    <location>
        <begin position="12"/>
        <end position="94"/>
    </location>
</feature>
<dbReference type="STRING" id="1182544.W9VIG0"/>
<keyword evidence="14" id="KW-1185">Reference proteome</keyword>
<comment type="subcellular location">
    <subcellularLocation>
        <location evidence="1">Mitochondrion inner membrane</location>
        <topology evidence="1">Multi-pass membrane protein</topology>
    </subcellularLocation>
</comment>
<organism evidence="13 14">
    <name type="scientific">Cladophialophora yegresii CBS 114405</name>
    <dbReference type="NCBI Taxonomy" id="1182544"/>
    <lineage>
        <taxon>Eukaryota</taxon>
        <taxon>Fungi</taxon>
        <taxon>Dikarya</taxon>
        <taxon>Ascomycota</taxon>
        <taxon>Pezizomycotina</taxon>
        <taxon>Eurotiomycetes</taxon>
        <taxon>Chaetothyriomycetidae</taxon>
        <taxon>Chaetothyriales</taxon>
        <taxon>Herpotrichiellaceae</taxon>
        <taxon>Cladophialophora</taxon>
    </lineage>
</organism>
<dbReference type="EMBL" id="AMGW01000006">
    <property type="protein sequence ID" value="EXJ55457.1"/>
    <property type="molecule type" value="Genomic_DNA"/>
</dbReference>
<dbReference type="PANTHER" id="PTHR45624">
    <property type="entry name" value="MITOCHONDRIAL BASIC AMINO ACIDS TRANSPORTER-RELATED"/>
    <property type="match status" value="1"/>
</dbReference>
<dbReference type="PROSITE" id="PS50920">
    <property type="entry name" value="SOLCAR"/>
    <property type="match status" value="3"/>
</dbReference>
<protein>
    <submittedName>
        <fullName evidence="13">Uncharacterized protein</fullName>
    </submittedName>
</protein>
<accession>W9VIG0</accession>
<dbReference type="InterPro" id="IPR018108">
    <property type="entry name" value="MCP_transmembrane"/>
</dbReference>
<evidence type="ECO:0000256" key="11">
    <source>
        <dbReference type="RuleBase" id="RU000488"/>
    </source>
</evidence>
<reference evidence="13 14" key="1">
    <citation type="submission" date="2013-03" db="EMBL/GenBank/DDBJ databases">
        <title>The Genome Sequence of Cladophialophora yegresii CBS 114405.</title>
        <authorList>
            <consortium name="The Broad Institute Genomics Platform"/>
            <person name="Cuomo C."/>
            <person name="de Hoog S."/>
            <person name="Gorbushina A."/>
            <person name="Walker B."/>
            <person name="Young S.K."/>
            <person name="Zeng Q."/>
            <person name="Gargeya S."/>
            <person name="Fitzgerald M."/>
            <person name="Haas B."/>
            <person name="Abouelleil A."/>
            <person name="Allen A.W."/>
            <person name="Alvarado L."/>
            <person name="Arachchi H.M."/>
            <person name="Berlin A.M."/>
            <person name="Chapman S.B."/>
            <person name="Gainer-Dewar J."/>
            <person name="Goldberg J."/>
            <person name="Griggs A."/>
            <person name="Gujja S."/>
            <person name="Hansen M."/>
            <person name="Howarth C."/>
            <person name="Imamovic A."/>
            <person name="Ireland A."/>
            <person name="Larimer J."/>
            <person name="McCowan C."/>
            <person name="Murphy C."/>
            <person name="Pearson M."/>
            <person name="Poon T.W."/>
            <person name="Priest M."/>
            <person name="Roberts A."/>
            <person name="Saif S."/>
            <person name="Shea T."/>
            <person name="Sisk P."/>
            <person name="Sykes S."/>
            <person name="Wortman J."/>
            <person name="Nusbaum C."/>
            <person name="Birren B."/>
        </authorList>
    </citation>
    <scope>NUCLEOTIDE SEQUENCE [LARGE SCALE GENOMIC DNA]</scope>
    <source>
        <strain evidence="13 14">CBS 114405</strain>
    </source>
</reference>
<keyword evidence="8" id="KW-0496">Mitochondrion</keyword>
<keyword evidence="6" id="KW-0999">Mitochondrion inner membrane</keyword>
<evidence type="ECO:0000256" key="2">
    <source>
        <dbReference type="ARBA" id="ARBA00006375"/>
    </source>
</evidence>
<evidence type="ECO:0000313" key="14">
    <source>
        <dbReference type="Proteomes" id="UP000019473"/>
    </source>
</evidence>
<sequence length="291" mass="31463">MGASFPPTNLGGALATNAVAGTAGGVVSVLLGQPFDLIRVRLQTQNSSNAFRVVSNIFRNEGPLAFYKGALLPFLGVGAAVGIQFSVFHSAKHAIERLKDQSTQSDGRNLPNLDFYLAGGVAGIANSIVSGPVEHIRIRLQMQPTGTGRLYSGPWDCMRKISATAGIRGIFKGQNIAVLREFQAYGCYFVTFEACMQMLAKAREKRREDLPTWSVASCGAFAGMAFWLGSYPLDVIKTRVQNDGFGPDRQYKNAWAAIVQTWKRGKLPAFFRGLGPTLLRTVLSSSGTFAM</sequence>
<dbReference type="GO" id="GO:0000064">
    <property type="term" value="F:L-ornithine transmembrane transporter activity"/>
    <property type="evidence" value="ECO:0007669"/>
    <property type="project" value="TreeGrafter"/>
</dbReference>
<name>W9VIG0_9EURO</name>
<dbReference type="GO" id="GO:1990575">
    <property type="term" value="P:mitochondrial L-ornithine transmembrane transport"/>
    <property type="evidence" value="ECO:0007669"/>
    <property type="project" value="TreeGrafter"/>
</dbReference>
<keyword evidence="4 10" id="KW-0812">Transmembrane</keyword>
<dbReference type="PANTHER" id="PTHR45624:SF12">
    <property type="entry name" value="MITOCHONDRIAL ORNITHINE TRANSPORTER 1"/>
    <property type="match status" value="1"/>
</dbReference>
<dbReference type="Gene3D" id="1.50.40.10">
    <property type="entry name" value="Mitochondrial carrier domain"/>
    <property type="match status" value="2"/>
</dbReference>
<keyword evidence="3 11" id="KW-0813">Transport</keyword>